<evidence type="ECO:0000313" key="2">
    <source>
        <dbReference type="Proteomes" id="UP001219568"/>
    </source>
</evidence>
<organism evidence="1 2">
    <name type="scientific">Penicillium canescens</name>
    <dbReference type="NCBI Taxonomy" id="5083"/>
    <lineage>
        <taxon>Eukaryota</taxon>
        <taxon>Fungi</taxon>
        <taxon>Dikarya</taxon>
        <taxon>Ascomycota</taxon>
        <taxon>Pezizomycotina</taxon>
        <taxon>Eurotiomycetes</taxon>
        <taxon>Eurotiomycetidae</taxon>
        <taxon>Eurotiales</taxon>
        <taxon>Aspergillaceae</taxon>
        <taxon>Penicillium</taxon>
    </lineage>
</organism>
<protein>
    <submittedName>
        <fullName evidence="1">Uncharacterized protein</fullName>
    </submittedName>
</protein>
<reference evidence="1" key="1">
    <citation type="journal article" date="2023" name="IMA Fungus">
        <title>Comparative genomic study of the Penicillium genus elucidates a diverse pangenome and 15 lateral gene transfer events.</title>
        <authorList>
            <person name="Petersen C."/>
            <person name="Sorensen T."/>
            <person name="Nielsen M.R."/>
            <person name="Sondergaard T.E."/>
            <person name="Sorensen J.L."/>
            <person name="Fitzpatrick D.A."/>
            <person name="Frisvad J.C."/>
            <person name="Nielsen K.L."/>
        </authorList>
    </citation>
    <scope>NUCLEOTIDE SEQUENCE</scope>
    <source>
        <strain evidence="1">IBT 15450</strain>
    </source>
</reference>
<reference evidence="1" key="2">
    <citation type="submission" date="2023-01" db="EMBL/GenBank/DDBJ databases">
        <authorList>
            <person name="Petersen C."/>
        </authorList>
    </citation>
    <scope>NUCLEOTIDE SEQUENCE</scope>
    <source>
        <strain evidence="1">IBT 15450</strain>
    </source>
</reference>
<accession>A0AAD6I1T5</accession>
<gene>
    <name evidence="1" type="ORF">N7460_012213</name>
</gene>
<name>A0AAD6I1T5_PENCN</name>
<dbReference type="Proteomes" id="UP001219568">
    <property type="component" value="Unassembled WGS sequence"/>
</dbReference>
<dbReference type="EMBL" id="JAQJZL010000015">
    <property type="protein sequence ID" value="KAJ6027396.1"/>
    <property type="molecule type" value="Genomic_DNA"/>
</dbReference>
<sequence length="68" mass="7948">MDRTAVYELYPDRSLLLKVCCWHDYSPKTERMLTREKNLRAPLEGLRGPNKTMVYRCVVVQNNASYGP</sequence>
<evidence type="ECO:0000313" key="1">
    <source>
        <dbReference type="EMBL" id="KAJ6027396.1"/>
    </source>
</evidence>
<proteinExistence type="predicted"/>
<keyword evidence="2" id="KW-1185">Reference proteome</keyword>
<comment type="caution">
    <text evidence="1">The sequence shown here is derived from an EMBL/GenBank/DDBJ whole genome shotgun (WGS) entry which is preliminary data.</text>
</comment>
<dbReference type="AlphaFoldDB" id="A0AAD6I1T5"/>